<feature type="transmembrane region" description="Helical" evidence="1">
    <location>
        <begin position="192"/>
        <end position="209"/>
    </location>
</feature>
<name>A0AAP8QEY9_BRELA</name>
<dbReference type="RefSeq" id="WP_104031624.1">
    <property type="nucleotide sequence ID" value="NZ_JARMDU010000037.1"/>
</dbReference>
<dbReference type="EMBL" id="PRKQ01000009">
    <property type="protein sequence ID" value="PPB05762.1"/>
    <property type="molecule type" value="Genomic_DNA"/>
</dbReference>
<dbReference type="AlphaFoldDB" id="A0AAP8QEY9"/>
<feature type="transmembrane region" description="Helical" evidence="1">
    <location>
        <begin position="6"/>
        <end position="25"/>
    </location>
</feature>
<dbReference type="Proteomes" id="UP000239759">
    <property type="component" value="Unassembled WGS sequence"/>
</dbReference>
<feature type="transmembrane region" description="Helical" evidence="1">
    <location>
        <begin position="88"/>
        <end position="110"/>
    </location>
</feature>
<comment type="caution">
    <text evidence="2">The sequence shown here is derived from an EMBL/GenBank/DDBJ whole genome shotgun (WGS) entry which is preliminary data.</text>
</comment>
<feature type="transmembrane region" description="Helical" evidence="1">
    <location>
        <begin position="32"/>
        <end position="50"/>
    </location>
</feature>
<proteinExistence type="predicted"/>
<feature type="transmembrane region" description="Helical" evidence="1">
    <location>
        <begin position="62"/>
        <end position="81"/>
    </location>
</feature>
<feature type="transmembrane region" description="Helical" evidence="1">
    <location>
        <begin position="165"/>
        <end position="186"/>
    </location>
</feature>
<keyword evidence="1" id="KW-0472">Membrane</keyword>
<gene>
    <name evidence="2" type="ORF">C4A77_09490</name>
</gene>
<accession>A0AAP8QEY9</accession>
<evidence type="ECO:0000313" key="3">
    <source>
        <dbReference type="Proteomes" id="UP000239759"/>
    </source>
</evidence>
<keyword evidence="1" id="KW-0812">Transmembrane</keyword>
<keyword evidence="1" id="KW-1133">Transmembrane helix</keyword>
<feature type="transmembrane region" description="Helical" evidence="1">
    <location>
        <begin position="122"/>
        <end position="144"/>
    </location>
</feature>
<protein>
    <submittedName>
        <fullName evidence="2">Uncharacterized protein</fullName>
    </submittedName>
</protein>
<organism evidence="2 3">
    <name type="scientific">Brevibacillus laterosporus</name>
    <name type="common">Bacillus laterosporus</name>
    <dbReference type="NCBI Taxonomy" id="1465"/>
    <lineage>
        <taxon>Bacteria</taxon>
        <taxon>Bacillati</taxon>
        <taxon>Bacillota</taxon>
        <taxon>Bacilli</taxon>
        <taxon>Bacillales</taxon>
        <taxon>Paenibacillaceae</taxon>
        <taxon>Brevibacillus</taxon>
    </lineage>
</organism>
<evidence type="ECO:0000256" key="1">
    <source>
        <dbReference type="SAM" id="Phobius"/>
    </source>
</evidence>
<reference evidence="2 3" key="1">
    <citation type="submission" date="2018-02" db="EMBL/GenBank/DDBJ databases">
        <title>Comparative analysis of genomes of three Brevibacillus laterosporus strains producers of potent antimicrobials isolated from silage.</title>
        <authorList>
            <person name="Kojic M."/>
            <person name="Miljkovic M."/>
            <person name="Studholme D."/>
            <person name="Filipic B."/>
        </authorList>
    </citation>
    <scope>NUCLEOTIDE SEQUENCE [LARGE SCALE GENOMIC DNA]</scope>
    <source>
        <strain evidence="2 3">BGSP11</strain>
    </source>
</reference>
<sequence>MHILTLSLGSFAEYFVIFMLLLSLFNFGIREFFAEVMFSCLLLAFVSISLSEGFHLDDVAPFIQLLSFILVLWGVFQFNIFSSFLMGSVYVGYGFLQAIYLKTLEFIGLATLEQVQAGGTSFYVLQISSIVLTLFIALVIGRFFPGFDVVYQGRNNRFSLNKKNLVLLASSVSLVWIFGVGFFLMMNQGAKSEIYTFLIFTALNIVVFIC</sequence>
<evidence type="ECO:0000313" key="2">
    <source>
        <dbReference type="EMBL" id="PPB05762.1"/>
    </source>
</evidence>